<evidence type="ECO:0000256" key="1">
    <source>
        <dbReference type="SAM" id="MobiDB-lite"/>
    </source>
</evidence>
<proteinExistence type="predicted"/>
<feature type="compositionally biased region" description="Basic and acidic residues" evidence="1">
    <location>
        <begin position="1"/>
        <end position="14"/>
    </location>
</feature>
<organism evidence="2 3">
    <name type="scientific">Cyclostephanos tholiformis</name>
    <dbReference type="NCBI Taxonomy" id="382380"/>
    <lineage>
        <taxon>Eukaryota</taxon>
        <taxon>Sar</taxon>
        <taxon>Stramenopiles</taxon>
        <taxon>Ochrophyta</taxon>
        <taxon>Bacillariophyta</taxon>
        <taxon>Coscinodiscophyceae</taxon>
        <taxon>Thalassiosirophycidae</taxon>
        <taxon>Stephanodiscales</taxon>
        <taxon>Stephanodiscaceae</taxon>
        <taxon>Cyclostephanos</taxon>
    </lineage>
</organism>
<dbReference type="AlphaFoldDB" id="A0ABD3SFJ3"/>
<protein>
    <submittedName>
        <fullName evidence="2">Uncharacterized protein</fullName>
    </submittedName>
</protein>
<dbReference type="EMBL" id="JALLPB020000043">
    <property type="protein sequence ID" value="KAL3823216.1"/>
    <property type="molecule type" value="Genomic_DNA"/>
</dbReference>
<keyword evidence="3" id="KW-1185">Reference proteome</keyword>
<feature type="compositionally biased region" description="Low complexity" evidence="1">
    <location>
        <begin position="206"/>
        <end position="221"/>
    </location>
</feature>
<reference evidence="2 3" key="1">
    <citation type="submission" date="2024-10" db="EMBL/GenBank/DDBJ databases">
        <title>Updated reference genomes for cyclostephanoid diatoms.</title>
        <authorList>
            <person name="Roberts W.R."/>
            <person name="Alverson A.J."/>
        </authorList>
    </citation>
    <scope>NUCLEOTIDE SEQUENCE [LARGE SCALE GENOMIC DNA]</scope>
    <source>
        <strain evidence="2 3">AJA228-03</strain>
    </source>
</reference>
<gene>
    <name evidence="2" type="ORF">ACHAXA_003495</name>
</gene>
<name>A0ABD3SFJ3_9STRA</name>
<feature type="region of interest" description="Disordered" evidence="1">
    <location>
        <begin position="206"/>
        <end position="233"/>
    </location>
</feature>
<accession>A0ABD3SFJ3</accession>
<evidence type="ECO:0000313" key="2">
    <source>
        <dbReference type="EMBL" id="KAL3823216.1"/>
    </source>
</evidence>
<feature type="compositionally biased region" description="Low complexity" evidence="1">
    <location>
        <begin position="29"/>
        <end position="40"/>
    </location>
</feature>
<dbReference type="Proteomes" id="UP001530377">
    <property type="component" value="Unassembled WGS sequence"/>
</dbReference>
<comment type="caution">
    <text evidence="2">The sequence shown here is derived from an EMBL/GenBank/DDBJ whole genome shotgun (WGS) entry which is preliminary data.</text>
</comment>
<evidence type="ECO:0000313" key="3">
    <source>
        <dbReference type="Proteomes" id="UP001530377"/>
    </source>
</evidence>
<feature type="region of interest" description="Disordered" evidence="1">
    <location>
        <begin position="1"/>
        <end position="41"/>
    </location>
</feature>
<sequence>MTLSGSEKKKKESDSPLTFLQPPTPPTSTNPQPTLTTQPTMEILTPVVNSSGEMDYYASEDRAQTTRTLAMESEELVGETTVLPQSSCCSASTSLDQDRKSCHGLVKTYEPLKVCLDDDSSIEDGDEDMFDDDAFTFGDEDFQAIMSHEALKRMSPSINPIPHGHGRPAAQTSCCTYPQNSFFLPSHQSAPLLIDKVADISADSSPAASSGSLGTLASHTSCNSSSMRTRSRRKVSLHNDVAVIHIPSRTEYLHRERIWCSASELYHNAARNTIEFAAEGFNWRNVADDEQMIQSPSGERIHPIHFKNVASFRSSYTNAQKDNHDRHS</sequence>